<dbReference type="RefSeq" id="WP_089759183.1">
    <property type="nucleotide sequence ID" value="NZ_FNGO01000006.1"/>
</dbReference>
<reference evidence="2 3" key="1">
    <citation type="submission" date="2016-10" db="EMBL/GenBank/DDBJ databases">
        <authorList>
            <person name="de Groot N.N."/>
        </authorList>
    </citation>
    <scope>NUCLEOTIDE SEQUENCE [LARGE SCALE GENOMIC DNA]</scope>
    <source>
        <strain evidence="2 3">SLAS-1</strain>
    </source>
</reference>
<evidence type="ECO:0000313" key="3">
    <source>
        <dbReference type="Proteomes" id="UP000199476"/>
    </source>
</evidence>
<protein>
    <submittedName>
        <fullName evidence="2">Cell fate regulator YlbF, YheA/YmcA/DUF963 family (Controls sporulation, competence, biofilm development)</fullName>
    </submittedName>
</protein>
<dbReference type="InterPro" id="IPR010368">
    <property type="entry name" value="Com_YlbF"/>
</dbReference>
<organism evidence="2 3">
    <name type="scientific">Halarsenatibacter silvermanii</name>
    <dbReference type="NCBI Taxonomy" id="321763"/>
    <lineage>
        <taxon>Bacteria</taxon>
        <taxon>Bacillati</taxon>
        <taxon>Bacillota</taxon>
        <taxon>Clostridia</taxon>
        <taxon>Halanaerobiales</taxon>
        <taxon>Halarsenatibacteraceae</taxon>
        <taxon>Halarsenatibacter</taxon>
    </lineage>
</organism>
<proteinExistence type="predicted"/>
<gene>
    <name evidence="2" type="ORF">SAMN04488692_10689</name>
</gene>
<evidence type="ECO:0000256" key="1">
    <source>
        <dbReference type="SAM" id="MobiDB-lite"/>
    </source>
</evidence>
<dbReference type="Gene3D" id="1.20.1500.10">
    <property type="entry name" value="YheA/YmcA-like"/>
    <property type="match status" value="1"/>
</dbReference>
<dbReference type="InterPro" id="IPR023378">
    <property type="entry name" value="YheA/YmcA-like_dom_sf"/>
</dbReference>
<dbReference type="EMBL" id="FNGO01000006">
    <property type="protein sequence ID" value="SDL62350.1"/>
    <property type="molecule type" value="Genomic_DNA"/>
</dbReference>
<accession>A0A1G9LK91</accession>
<dbReference type="OrthoDB" id="2112157at2"/>
<dbReference type="Proteomes" id="UP000199476">
    <property type="component" value="Unassembled WGS sequence"/>
</dbReference>
<sequence length="123" mass="13935">MAIKEKARELAQEIVSSQAYQEMKDAEEAVMADDEAGDLMEELESVQKRVQMAQMNGQEIDQSQKKKLQNLKAKMQQNPKIKDFLTAQQEFNGIMEDVNEIISNTLQGQEPEEEEDSGGQIIT</sequence>
<dbReference type="SUPFAM" id="SSF158622">
    <property type="entry name" value="YheA/YmcA-like"/>
    <property type="match status" value="1"/>
</dbReference>
<dbReference type="AlphaFoldDB" id="A0A1G9LK91"/>
<dbReference type="Pfam" id="PF06133">
    <property type="entry name" value="Com_YlbF"/>
    <property type="match status" value="1"/>
</dbReference>
<keyword evidence="3" id="KW-1185">Reference proteome</keyword>
<dbReference type="STRING" id="321763.SAMN04488692_10689"/>
<feature type="region of interest" description="Disordered" evidence="1">
    <location>
        <begin position="104"/>
        <end position="123"/>
    </location>
</feature>
<evidence type="ECO:0000313" key="2">
    <source>
        <dbReference type="EMBL" id="SDL62350.1"/>
    </source>
</evidence>
<name>A0A1G9LK91_9FIRM</name>